<keyword evidence="10" id="KW-1185">Reference proteome</keyword>
<feature type="active site" evidence="5">
    <location>
        <position position="19"/>
    </location>
</feature>
<comment type="similarity">
    <text evidence="1 7">Belongs to the acylphosphatase family.</text>
</comment>
<accession>A0ABU9VIM9</accession>
<evidence type="ECO:0000313" key="9">
    <source>
        <dbReference type="EMBL" id="MEN0643693.1"/>
    </source>
</evidence>
<dbReference type="Gene3D" id="3.30.70.100">
    <property type="match status" value="1"/>
</dbReference>
<name>A0ABU9VIM9_9BACI</name>
<evidence type="ECO:0000256" key="7">
    <source>
        <dbReference type="RuleBase" id="RU004168"/>
    </source>
</evidence>
<dbReference type="EMBL" id="JBCITK010000001">
    <property type="protein sequence ID" value="MEN0643693.1"/>
    <property type="molecule type" value="Genomic_DNA"/>
</dbReference>
<proteinExistence type="inferred from homology"/>
<reference evidence="9 10" key="1">
    <citation type="submission" date="2024-03" db="EMBL/GenBank/DDBJ databases">
        <title>Bacilli Hybrid Assemblies.</title>
        <authorList>
            <person name="Kovac J."/>
        </authorList>
    </citation>
    <scope>NUCLEOTIDE SEQUENCE [LARGE SCALE GENOMIC DNA]</scope>
    <source>
        <strain evidence="9 10">FSL R7-0666</strain>
    </source>
</reference>
<evidence type="ECO:0000256" key="4">
    <source>
        <dbReference type="ARBA" id="ARBA00047645"/>
    </source>
</evidence>
<sequence>MVQRYYLNIEGKVQGVGFRFFTQQQAGEYDLVGWVRNNSNGLVEAEVEGDDQQIDMFLEAIKTKNRFAKVNQIHQKQIDELKSEKSFKVIH</sequence>
<dbReference type="PRINTS" id="PR00112">
    <property type="entry name" value="ACYLPHPHTASE"/>
</dbReference>
<dbReference type="RefSeq" id="WP_343130581.1">
    <property type="nucleotide sequence ID" value="NZ_JBCITK010000001.1"/>
</dbReference>
<dbReference type="InterPro" id="IPR001792">
    <property type="entry name" value="Acylphosphatase-like_dom"/>
</dbReference>
<dbReference type="InterPro" id="IPR020456">
    <property type="entry name" value="Acylphosphatase"/>
</dbReference>
<evidence type="ECO:0000256" key="5">
    <source>
        <dbReference type="PROSITE-ProRule" id="PRU00520"/>
    </source>
</evidence>
<dbReference type="EC" id="3.6.1.7" evidence="2 5"/>
<comment type="catalytic activity">
    <reaction evidence="4 5 6">
        <text>an acyl phosphate + H2O = a carboxylate + phosphate + H(+)</text>
        <dbReference type="Rhea" id="RHEA:14965"/>
        <dbReference type="ChEBI" id="CHEBI:15377"/>
        <dbReference type="ChEBI" id="CHEBI:15378"/>
        <dbReference type="ChEBI" id="CHEBI:29067"/>
        <dbReference type="ChEBI" id="CHEBI:43474"/>
        <dbReference type="ChEBI" id="CHEBI:59918"/>
        <dbReference type="EC" id="3.6.1.7"/>
    </reaction>
</comment>
<dbReference type="Proteomes" id="UP001418796">
    <property type="component" value="Unassembled WGS sequence"/>
</dbReference>
<evidence type="ECO:0000256" key="2">
    <source>
        <dbReference type="ARBA" id="ARBA00012150"/>
    </source>
</evidence>
<keyword evidence="5 6" id="KW-0378">Hydrolase</keyword>
<evidence type="ECO:0000313" key="10">
    <source>
        <dbReference type="Proteomes" id="UP001418796"/>
    </source>
</evidence>
<dbReference type="InterPro" id="IPR036046">
    <property type="entry name" value="Acylphosphatase-like_dom_sf"/>
</dbReference>
<protein>
    <recommendedName>
        <fullName evidence="3 5">Acylphosphatase</fullName>
        <ecNumber evidence="2 5">3.6.1.7</ecNumber>
    </recommendedName>
</protein>
<evidence type="ECO:0000259" key="8">
    <source>
        <dbReference type="PROSITE" id="PS51160"/>
    </source>
</evidence>
<dbReference type="Pfam" id="PF00708">
    <property type="entry name" value="Acylphosphatase"/>
    <property type="match status" value="1"/>
</dbReference>
<dbReference type="PROSITE" id="PS00150">
    <property type="entry name" value="ACYLPHOSPHATASE_1"/>
    <property type="match status" value="1"/>
</dbReference>
<comment type="caution">
    <text evidence="9">The sequence shown here is derived from an EMBL/GenBank/DDBJ whole genome shotgun (WGS) entry which is preliminary data.</text>
</comment>
<feature type="domain" description="Acylphosphatase-like" evidence="8">
    <location>
        <begin position="4"/>
        <end position="91"/>
    </location>
</feature>
<feature type="active site" evidence="5">
    <location>
        <position position="37"/>
    </location>
</feature>
<gene>
    <name evidence="9" type="ORF">MKY91_11095</name>
</gene>
<dbReference type="PANTHER" id="PTHR47268:SF4">
    <property type="entry name" value="ACYLPHOSPHATASE"/>
    <property type="match status" value="1"/>
</dbReference>
<evidence type="ECO:0000256" key="3">
    <source>
        <dbReference type="ARBA" id="ARBA00015991"/>
    </source>
</evidence>
<dbReference type="SUPFAM" id="SSF54975">
    <property type="entry name" value="Acylphosphatase/BLUF domain-like"/>
    <property type="match status" value="1"/>
</dbReference>
<evidence type="ECO:0000256" key="6">
    <source>
        <dbReference type="RuleBase" id="RU000553"/>
    </source>
</evidence>
<dbReference type="PROSITE" id="PS51160">
    <property type="entry name" value="ACYLPHOSPHATASE_3"/>
    <property type="match status" value="1"/>
</dbReference>
<dbReference type="InterPro" id="IPR017968">
    <property type="entry name" value="Acylphosphatase_CS"/>
</dbReference>
<dbReference type="PROSITE" id="PS00151">
    <property type="entry name" value="ACYLPHOSPHATASE_2"/>
    <property type="match status" value="1"/>
</dbReference>
<dbReference type="GO" id="GO:0003998">
    <property type="term" value="F:acylphosphatase activity"/>
    <property type="evidence" value="ECO:0007669"/>
    <property type="project" value="UniProtKB-EC"/>
</dbReference>
<organism evidence="9 10">
    <name type="scientific">Alkalicoccobacillus gibsonii</name>
    <dbReference type="NCBI Taxonomy" id="79881"/>
    <lineage>
        <taxon>Bacteria</taxon>
        <taxon>Bacillati</taxon>
        <taxon>Bacillota</taxon>
        <taxon>Bacilli</taxon>
        <taxon>Bacillales</taxon>
        <taxon>Bacillaceae</taxon>
        <taxon>Alkalicoccobacillus</taxon>
    </lineage>
</organism>
<evidence type="ECO:0000256" key="1">
    <source>
        <dbReference type="ARBA" id="ARBA00005614"/>
    </source>
</evidence>
<dbReference type="PANTHER" id="PTHR47268">
    <property type="entry name" value="ACYLPHOSPHATASE"/>
    <property type="match status" value="1"/>
</dbReference>